<dbReference type="Proteomes" id="UP000002969">
    <property type="component" value="Unassembled WGS sequence"/>
</dbReference>
<evidence type="ECO:0000256" key="2">
    <source>
        <dbReference type="SAM" id="Phobius"/>
    </source>
</evidence>
<feature type="transmembrane region" description="Helical" evidence="2">
    <location>
        <begin position="21"/>
        <end position="39"/>
    </location>
</feature>
<reference evidence="3" key="1">
    <citation type="submission" date="2010-06" db="EMBL/GenBank/DDBJ databases">
        <authorList>
            <person name="Muzny D."/>
            <person name="Qin X."/>
            <person name="Buhay C."/>
            <person name="Dugan-Rocha S."/>
            <person name="Ding Y."/>
            <person name="Chen G."/>
            <person name="Hawes A."/>
            <person name="Holder M."/>
            <person name="Jhangiani S."/>
            <person name="Johnson A."/>
            <person name="Khan Z."/>
            <person name="Li Z."/>
            <person name="Liu W."/>
            <person name="Liu X."/>
            <person name="Perez L."/>
            <person name="Shen H."/>
            <person name="Wang Q."/>
            <person name="Watt J."/>
            <person name="Xi L."/>
            <person name="Xin Y."/>
            <person name="Zhou J."/>
            <person name="Deng J."/>
            <person name="Jiang H."/>
            <person name="Liu Y."/>
            <person name="Qu J."/>
            <person name="Song X.-Z."/>
            <person name="Zhang L."/>
            <person name="Villasana D."/>
            <person name="Johnson A."/>
            <person name="Liu J."/>
            <person name="Liyanage D."/>
            <person name="Lorensuhewa L."/>
            <person name="Robinson T."/>
            <person name="Song A."/>
            <person name="Song B.-B."/>
            <person name="Dinh H."/>
            <person name="Thornton R."/>
            <person name="Coyle M."/>
            <person name="Francisco L."/>
            <person name="Jackson L."/>
            <person name="Javaid M."/>
            <person name="Korchina V."/>
            <person name="Kovar C."/>
            <person name="Mata R."/>
            <person name="Mathew T."/>
            <person name="Ngo R."/>
            <person name="Nguyen L."/>
            <person name="Nguyen N."/>
            <person name="Okwuonu G."/>
            <person name="Ongeri F."/>
            <person name="Pham C."/>
            <person name="Simmons D."/>
            <person name="Wilczek-Boney K."/>
            <person name="Hale W."/>
            <person name="Jakkamsetti A."/>
            <person name="Pham P."/>
            <person name="Ruth R."/>
            <person name="San Lucas F."/>
            <person name="Warren J."/>
            <person name="Zhang J."/>
            <person name="Zhao Z."/>
            <person name="Zhou C."/>
            <person name="Zhu D."/>
            <person name="Lee S."/>
            <person name="Bess C."/>
            <person name="Blankenburg K."/>
            <person name="Forbes L."/>
            <person name="Fu Q."/>
            <person name="Gubbala S."/>
            <person name="Hirani K."/>
            <person name="Jayaseelan J.C."/>
            <person name="Lara F."/>
            <person name="Munidasa M."/>
            <person name="Palculict T."/>
            <person name="Patil S."/>
            <person name="Pu L.-L."/>
            <person name="Saada N."/>
            <person name="Tang L."/>
            <person name="Weissenberger G."/>
            <person name="Zhu Y."/>
            <person name="Hemphill L."/>
            <person name="Shang Y."/>
            <person name="Youmans B."/>
            <person name="Ayvaz T."/>
            <person name="Ross M."/>
            <person name="Santibanez J."/>
            <person name="Aqrawi P."/>
            <person name="Gross S."/>
            <person name="Joshi V."/>
            <person name="Fowler G."/>
            <person name="Nazareth L."/>
            <person name="Reid J."/>
            <person name="Worley K."/>
            <person name="Petrosino J."/>
            <person name="Highlander S."/>
            <person name="Gibbs R."/>
        </authorList>
    </citation>
    <scope>NUCLEOTIDE SEQUENCE [LARGE SCALE GENOMIC DNA]</scope>
    <source>
        <strain evidence="3">ATCC 35910</strain>
    </source>
</reference>
<sequence length="170" mass="19426">MSANIGQFPLVPNFSGKKIKISTFFFHGTFYYISFSYFYNVNIYDMELQGTVKKLFDAQTFASGFQKREMVILTQEQYPQPINIEFLSDKISLLDNLKEGENVKVGINIRGREWVSPQGETKYFNSITGWRVEKVFDNASEPTQAMPQQSASPVSNENPFAGDDDDDLPF</sequence>
<feature type="region of interest" description="Disordered" evidence="1">
    <location>
        <begin position="138"/>
        <end position="170"/>
    </location>
</feature>
<evidence type="ECO:0000313" key="4">
    <source>
        <dbReference type="Proteomes" id="UP000002969"/>
    </source>
</evidence>
<name>A0ABN0AWD0_CHRGE</name>
<dbReference type="InterPro" id="IPR021474">
    <property type="entry name" value="DUF3127"/>
</dbReference>
<proteinExistence type="predicted"/>
<keyword evidence="2" id="KW-0812">Transmembrane</keyword>
<evidence type="ECO:0000313" key="3">
    <source>
        <dbReference type="EMBL" id="EFK37431.1"/>
    </source>
</evidence>
<gene>
    <name evidence="3" type="ORF">HMPREF0204_10204</name>
</gene>
<dbReference type="EMBL" id="ACKQ02000002">
    <property type="protein sequence ID" value="EFK37431.1"/>
    <property type="molecule type" value="Genomic_DNA"/>
</dbReference>
<dbReference type="InterPro" id="IPR012340">
    <property type="entry name" value="NA-bd_OB-fold"/>
</dbReference>
<protein>
    <recommendedName>
        <fullName evidence="5">DUF3127 domain-containing protein</fullName>
    </recommendedName>
</protein>
<accession>A0ABN0AWD0</accession>
<evidence type="ECO:0008006" key="5">
    <source>
        <dbReference type="Google" id="ProtNLM"/>
    </source>
</evidence>
<keyword evidence="2" id="KW-0472">Membrane</keyword>
<keyword evidence="2" id="KW-1133">Transmembrane helix</keyword>
<organism evidence="3 4">
    <name type="scientific">Chryseobacterium gleum ATCC 35910</name>
    <dbReference type="NCBI Taxonomy" id="525257"/>
    <lineage>
        <taxon>Bacteria</taxon>
        <taxon>Pseudomonadati</taxon>
        <taxon>Bacteroidota</taxon>
        <taxon>Flavobacteriia</taxon>
        <taxon>Flavobacteriales</taxon>
        <taxon>Weeksellaceae</taxon>
        <taxon>Chryseobacterium group</taxon>
        <taxon>Chryseobacterium</taxon>
    </lineage>
</organism>
<evidence type="ECO:0000256" key="1">
    <source>
        <dbReference type="SAM" id="MobiDB-lite"/>
    </source>
</evidence>
<dbReference type="SUPFAM" id="SSF50249">
    <property type="entry name" value="Nucleic acid-binding proteins"/>
    <property type="match status" value="1"/>
</dbReference>
<feature type="compositionally biased region" description="Polar residues" evidence="1">
    <location>
        <begin position="140"/>
        <end position="158"/>
    </location>
</feature>
<keyword evidence="4" id="KW-1185">Reference proteome</keyword>
<dbReference type="Pfam" id="PF11325">
    <property type="entry name" value="DUF3127"/>
    <property type="match status" value="1"/>
</dbReference>
<comment type="caution">
    <text evidence="3">The sequence shown here is derived from an EMBL/GenBank/DDBJ whole genome shotgun (WGS) entry which is preliminary data.</text>
</comment>